<feature type="domain" description="Tyrosine-protein phosphatase" evidence="7">
    <location>
        <begin position="619"/>
        <end position="676"/>
    </location>
</feature>
<dbReference type="InterPro" id="IPR000242">
    <property type="entry name" value="PTP_cat"/>
</dbReference>
<dbReference type="InterPro" id="IPR003595">
    <property type="entry name" value="Tyr_Pase_cat"/>
</dbReference>
<keyword evidence="6" id="KW-0812">Transmembrane</keyword>
<dbReference type="Pfam" id="PF00102">
    <property type="entry name" value="Y_phosphatase"/>
    <property type="match status" value="2"/>
</dbReference>
<evidence type="ECO:0000256" key="6">
    <source>
        <dbReference type="SAM" id="Phobius"/>
    </source>
</evidence>
<dbReference type="SUPFAM" id="SSF52799">
    <property type="entry name" value="(Phosphotyrosine protein) phosphatases II"/>
    <property type="match status" value="2"/>
</dbReference>
<reference evidence="9" key="1">
    <citation type="submission" date="2021-03" db="EMBL/GenBank/DDBJ databases">
        <authorList>
            <person name="Bekaert M."/>
        </authorList>
    </citation>
    <scope>NUCLEOTIDE SEQUENCE</scope>
</reference>
<proteinExistence type="predicted"/>
<dbReference type="Gene3D" id="3.90.190.10">
    <property type="entry name" value="Protein tyrosine phosphatase superfamily"/>
    <property type="match status" value="3"/>
</dbReference>
<evidence type="ECO:0000256" key="1">
    <source>
        <dbReference type="ARBA" id="ARBA00013064"/>
    </source>
</evidence>
<evidence type="ECO:0000256" key="2">
    <source>
        <dbReference type="ARBA" id="ARBA00022801"/>
    </source>
</evidence>
<dbReference type="PANTHER" id="PTHR19134">
    <property type="entry name" value="RECEPTOR-TYPE TYROSINE-PROTEIN PHOSPHATASE"/>
    <property type="match status" value="1"/>
</dbReference>
<feature type="region of interest" description="Disordered" evidence="5">
    <location>
        <begin position="14"/>
        <end position="40"/>
    </location>
</feature>
<comment type="caution">
    <text evidence="9">The sequence shown here is derived from an EMBL/GenBank/DDBJ whole genome shotgun (WGS) entry which is preliminary data.</text>
</comment>
<dbReference type="Gene3D" id="2.170.300.10">
    <property type="entry name" value="Tie2 ligand-binding domain superfamily"/>
    <property type="match status" value="2"/>
</dbReference>
<dbReference type="PROSITE" id="PS50055">
    <property type="entry name" value="TYR_PHOSPHATASE_PTP"/>
    <property type="match status" value="2"/>
</dbReference>
<evidence type="ECO:0000259" key="8">
    <source>
        <dbReference type="PROSITE" id="PS50056"/>
    </source>
</evidence>
<dbReference type="SMART" id="SM00181">
    <property type="entry name" value="EGF"/>
    <property type="match status" value="4"/>
</dbReference>
<feature type="domain" description="Tyrosine specific protein phosphatases" evidence="8">
    <location>
        <begin position="936"/>
        <end position="1007"/>
    </location>
</feature>
<evidence type="ECO:0000256" key="3">
    <source>
        <dbReference type="ARBA" id="ARBA00022912"/>
    </source>
</evidence>
<organism evidence="9 10">
    <name type="scientific">Mytilus edulis</name>
    <name type="common">Blue mussel</name>
    <dbReference type="NCBI Taxonomy" id="6550"/>
    <lineage>
        <taxon>Eukaryota</taxon>
        <taxon>Metazoa</taxon>
        <taxon>Spiralia</taxon>
        <taxon>Lophotrochozoa</taxon>
        <taxon>Mollusca</taxon>
        <taxon>Bivalvia</taxon>
        <taxon>Autobranchia</taxon>
        <taxon>Pteriomorphia</taxon>
        <taxon>Mytilida</taxon>
        <taxon>Mytiloidea</taxon>
        <taxon>Mytilidae</taxon>
        <taxon>Mytilinae</taxon>
        <taxon>Mytilus</taxon>
    </lineage>
</organism>
<name>A0A8S3Q1Z3_MYTED</name>
<evidence type="ECO:0000313" key="10">
    <source>
        <dbReference type="Proteomes" id="UP000683360"/>
    </source>
</evidence>
<feature type="transmembrane region" description="Helical" evidence="6">
    <location>
        <begin position="499"/>
        <end position="526"/>
    </location>
</feature>
<dbReference type="InterPro" id="IPR050348">
    <property type="entry name" value="Protein-Tyr_Phosphatase"/>
</dbReference>
<dbReference type="GO" id="GO:0004725">
    <property type="term" value="F:protein tyrosine phosphatase activity"/>
    <property type="evidence" value="ECO:0007669"/>
    <property type="project" value="UniProtKB-EC"/>
</dbReference>
<dbReference type="SUPFAM" id="SSF49785">
    <property type="entry name" value="Galactose-binding domain-like"/>
    <property type="match status" value="1"/>
</dbReference>
<dbReference type="SMART" id="SM00404">
    <property type="entry name" value="PTPc_motif"/>
    <property type="match status" value="1"/>
</dbReference>
<dbReference type="EC" id="3.1.3.48" evidence="1"/>
<dbReference type="OrthoDB" id="6043889at2759"/>
<dbReference type="PRINTS" id="PR00700">
    <property type="entry name" value="PRTYPHPHTASE"/>
</dbReference>
<comment type="catalytic activity">
    <reaction evidence="4">
        <text>O-phospho-L-tyrosyl-[protein] + H2O = L-tyrosyl-[protein] + phosphate</text>
        <dbReference type="Rhea" id="RHEA:10684"/>
        <dbReference type="Rhea" id="RHEA-COMP:10136"/>
        <dbReference type="Rhea" id="RHEA-COMP:20101"/>
        <dbReference type="ChEBI" id="CHEBI:15377"/>
        <dbReference type="ChEBI" id="CHEBI:43474"/>
        <dbReference type="ChEBI" id="CHEBI:46858"/>
        <dbReference type="ChEBI" id="CHEBI:61978"/>
        <dbReference type="EC" id="3.1.3.48"/>
    </reaction>
</comment>
<dbReference type="EMBL" id="CAJPWZ010000307">
    <property type="protein sequence ID" value="CAG2189958.1"/>
    <property type="molecule type" value="Genomic_DNA"/>
</dbReference>
<dbReference type="InterPro" id="IPR000742">
    <property type="entry name" value="EGF"/>
</dbReference>
<keyword evidence="10" id="KW-1185">Reference proteome</keyword>
<dbReference type="InterPro" id="IPR008979">
    <property type="entry name" value="Galactose-bd-like_sf"/>
</dbReference>
<dbReference type="Proteomes" id="UP000683360">
    <property type="component" value="Unassembled WGS sequence"/>
</dbReference>
<sequence length="1029" mass="116098">MTIQPNCSSQIENLTPFGRATQSSQSGEGGPRNAIMPPKSNEWGYDKCTHTDPYKSPAWWMFNISFGPAFVTDIKIYYREQYNDRMDGFKLYISNTSKIPPSDYLCYKDSAEGFPKVTETIPCNQIGQYIIYYDDKVGYGDFGNVIELCYVAIYDNIATDAIVSQNPVGSQPAYLANDGDKTSCSKTQGTNVRFHVDMKEIRIVTEIYITGKGCKSTQYGLLCNKICPAKCRGPCDLESGVCIFGCLDGWVGKKCETACRSGYYGRGCIEQCSVTCINPRCSHITGECIGGCKSGWKGINCTQECSIGYFGGNCTEFCGGCLSNSCDPVDGLCNITKACKPGYIGGDYCNQKCNKGHFGDNCTDYCWGCISNLCDPLDGLCHITAACSPGYLEGEYCNKSCDNGFYGSGCLEKCSFNCNISLCNHISGECIGGCKNGWMGFNCTDECINGYFGKNCESFCGGCISNMCDPVDGVCNNATACNPGYKYGEYCNELRSTKLINWLAIGGGVAGLVIIILILSAVCFIYKRKEISIEGKYSDKLNGRYRNLAINAVYDHAIPDQAEVTYSRVDREETELPSTRDHFIHSYKNLPIVETFCNNKIPIETLKQVFNEKRKDCGFKKEFEDLPKEHVYPCVEGSREENKVKNRFLTTLPYDHSRIVLKGNTNHDYINASYIDEKCAQYWPDSVNEPLLVDTYSLVMTEEKQHTHYMCRKISVSNSGSMEQYETVFEALLELFTVPKMSIPRTDFFQYNYDIENMTCSLKEKLCEEFKTLETLRPSYPASKFTAANLSENMSKNSVRNILPHDDFRPYLISYGSTRNDYINAVIIPGYKEDSSFFVTQWPIKDTIVDFWTMIYDHNSRIIVLLDPILERAQLWLERKKMMEFNDLCVIKENGSSLEELKITLNHKTKQDRRVINVFTTKEWQEGTLPSSNMMLSLLKRVGNCRDSQKCPITVVCRDGCSKSGLFVALCLILDKLELDDELDVFQAVRHVQSRRPEFMTNGDQYDYCYKCINDLLKEQSMDENTSHI</sequence>
<dbReference type="SMART" id="SM00194">
    <property type="entry name" value="PTPc"/>
    <property type="match status" value="1"/>
</dbReference>
<gene>
    <name evidence="9" type="ORF">MEDL_5244</name>
</gene>
<dbReference type="AlphaFoldDB" id="A0A8S3Q1Z3"/>
<evidence type="ECO:0000313" key="9">
    <source>
        <dbReference type="EMBL" id="CAG2189958.1"/>
    </source>
</evidence>
<dbReference type="CDD" id="cd00047">
    <property type="entry name" value="PTPc"/>
    <property type="match status" value="1"/>
</dbReference>
<dbReference type="PROSITE" id="PS50056">
    <property type="entry name" value="TYR_PHOSPHATASE_2"/>
    <property type="match status" value="1"/>
</dbReference>
<dbReference type="InterPro" id="IPR029021">
    <property type="entry name" value="Prot-tyrosine_phosphatase-like"/>
</dbReference>
<protein>
    <recommendedName>
        <fullName evidence="1">protein-tyrosine-phosphatase</fullName>
        <ecNumber evidence="1">3.1.3.48</ecNumber>
    </recommendedName>
</protein>
<keyword evidence="3" id="KW-0904">Protein phosphatase</keyword>
<evidence type="ECO:0000256" key="4">
    <source>
        <dbReference type="ARBA" id="ARBA00051722"/>
    </source>
</evidence>
<accession>A0A8S3Q1Z3</accession>
<dbReference type="InterPro" id="IPR000387">
    <property type="entry name" value="Tyr_Pase_dom"/>
</dbReference>
<keyword evidence="2" id="KW-0378">Hydrolase</keyword>
<dbReference type="PANTHER" id="PTHR19134:SF449">
    <property type="entry name" value="TYROSINE-PROTEIN PHOSPHATASE 1"/>
    <property type="match status" value="1"/>
</dbReference>
<feature type="domain" description="Tyrosine-protein phosphatase" evidence="7">
    <location>
        <begin position="766"/>
        <end position="1016"/>
    </location>
</feature>
<dbReference type="FunFam" id="3.90.190.10:FF:000102">
    <property type="entry name" value="Receptor-type tyrosine-protein phosphatase"/>
    <property type="match status" value="1"/>
</dbReference>
<keyword evidence="6" id="KW-1133">Transmembrane helix</keyword>
<evidence type="ECO:0000259" key="7">
    <source>
        <dbReference type="PROSITE" id="PS50055"/>
    </source>
</evidence>
<dbReference type="Gene3D" id="2.60.120.260">
    <property type="entry name" value="Galactose-binding domain-like"/>
    <property type="match status" value="1"/>
</dbReference>
<evidence type="ECO:0000256" key="5">
    <source>
        <dbReference type="SAM" id="MobiDB-lite"/>
    </source>
</evidence>
<keyword evidence="6" id="KW-0472">Membrane</keyword>